<dbReference type="Pfam" id="PF00528">
    <property type="entry name" value="BPD_transp_1"/>
    <property type="match status" value="1"/>
</dbReference>
<feature type="transmembrane region" description="Helical" evidence="5">
    <location>
        <begin position="64"/>
        <end position="83"/>
    </location>
</feature>
<comment type="caution">
    <text evidence="7">The sequence shown here is derived from an EMBL/GenBank/DDBJ whole genome shotgun (WGS) entry which is preliminary data.</text>
</comment>
<evidence type="ECO:0000256" key="2">
    <source>
        <dbReference type="ARBA" id="ARBA00022692"/>
    </source>
</evidence>
<evidence type="ECO:0000256" key="4">
    <source>
        <dbReference type="ARBA" id="ARBA00023136"/>
    </source>
</evidence>
<dbReference type="PANTHER" id="PTHR43759">
    <property type="entry name" value="TREHALOSE TRANSPORT SYSTEM PERMEASE PROTEIN SUGA"/>
    <property type="match status" value="1"/>
</dbReference>
<keyword evidence="3 5" id="KW-1133">Transmembrane helix</keyword>
<keyword evidence="8" id="KW-1185">Reference proteome</keyword>
<proteinExistence type="inferred from homology"/>
<feature type="domain" description="ABC transmembrane type-1" evidence="6">
    <location>
        <begin position="61"/>
        <end position="272"/>
    </location>
</feature>
<evidence type="ECO:0000259" key="6">
    <source>
        <dbReference type="PROSITE" id="PS50928"/>
    </source>
</evidence>
<evidence type="ECO:0000313" key="7">
    <source>
        <dbReference type="EMBL" id="MBF9235435.1"/>
    </source>
</evidence>
<evidence type="ECO:0000313" key="8">
    <source>
        <dbReference type="Proteomes" id="UP000599312"/>
    </source>
</evidence>
<comment type="similarity">
    <text evidence="5">Belongs to the binding-protein-dependent transport system permease family.</text>
</comment>
<dbReference type="CDD" id="cd06261">
    <property type="entry name" value="TM_PBP2"/>
    <property type="match status" value="1"/>
</dbReference>
<sequence length="284" mass="31299">MRETRWLPYALLLPATAFLLAFFLLPFIEVALNAFTPKGGGPFSLNHFRTMIGDWKFGPAVRNTFVLTLIIVPLQTILALALANLVMKVQRRADVLLYILTIPLGISDLAAGLIWLAIFEQTGYLNSILSGLGVIPGPQTILSYQNMWVLFAAVILAEVWRATAIMLVILVAGMGLIPREYYEAAEVFGASAWKRFLRITLPLLKPSLQTALILRTILAFEVFAIVAALAGTNLQVLMGETYAWQFDFQDNGVASAYALLILAISVGFTVLLLWALRDRTGVRA</sequence>
<dbReference type="InterPro" id="IPR035906">
    <property type="entry name" value="MetI-like_sf"/>
</dbReference>
<dbReference type="InterPro" id="IPR000515">
    <property type="entry name" value="MetI-like"/>
</dbReference>
<comment type="subcellular location">
    <subcellularLocation>
        <location evidence="1 5">Cell membrane</location>
        <topology evidence="1 5">Multi-pass membrane protein</topology>
    </subcellularLocation>
</comment>
<name>A0A931BX44_9HYPH</name>
<dbReference type="Proteomes" id="UP000599312">
    <property type="component" value="Unassembled WGS sequence"/>
</dbReference>
<evidence type="ECO:0000256" key="5">
    <source>
        <dbReference type="RuleBase" id="RU363032"/>
    </source>
</evidence>
<feature type="transmembrane region" description="Helical" evidence="5">
    <location>
        <begin position="254"/>
        <end position="276"/>
    </location>
</feature>
<accession>A0A931BX44</accession>
<dbReference type="InterPro" id="IPR052730">
    <property type="entry name" value="Sugar_ABC_transporter"/>
</dbReference>
<feature type="transmembrane region" description="Helical" evidence="5">
    <location>
        <begin position="148"/>
        <end position="172"/>
    </location>
</feature>
<keyword evidence="5" id="KW-0813">Transport</keyword>
<keyword evidence="4 5" id="KW-0472">Membrane</keyword>
<dbReference type="PANTHER" id="PTHR43759:SF1">
    <property type="entry name" value="GLUCOSE IMPORT SYSTEM PERMEASE PROTEIN GLCT"/>
    <property type="match status" value="1"/>
</dbReference>
<dbReference type="GO" id="GO:0055085">
    <property type="term" value="P:transmembrane transport"/>
    <property type="evidence" value="ECO:0007669"/>
    <property type="project" value="InterPro"/>
</dbReference>
<dbReference type="RefSeq" id="WP_196273429.1">
    <property type="nucleotide sequence ID" value="NZ_JADQDO010000013.1"/>
</dbReference>
<dbReference type="Gene3D" id="1.10.3720.10">
    <property type="entry name" value="MetI-like"/>
    <property type="match status" value="1"/>
</dbReference>
<dbReference type="GO" id="GO:0005886">
    <property type="term" value="C:plasma membrane"/>
    <property type="evidence" value="ECO:0007669"/>
    <property type="project" value="UniProtKB-SubCell"/>
</dbReference>
<gene>
    <name evidence="7" type="ORF">I2H38_18900</name>
</gene>
<reference evidence="7" key="1">
    <citation type="submission" date="2020-11" db="EMBL/GenBank/DDBJ databases">
        <authorList>
            <person name="Kim M.K."/>
        </authorList>
    </citation>
    <scope>NUCLEOTIDE SEQUENCE</scope>
    <source>
        <strain evidence="7">BT350</strain>
    </source>
</reference>
<dbReference type="EMBL" id="JADQDO010000013">
    <property type="protein sequence ID" value="MBF9235435.1"/>
    <property type="molecule type" value="Genomic_DNA"/>
</dbReference>
<dbReference type="SUPFAM" id="SSF161098">
    <property type="entry name" value="MetI-like"/>
    <property type="match status" value="1"/>
</dbReference>
<keyword evidence="2 5" id="KW-0812">Transmembrane</keyword>
<organism evidence="7 8">
    <name type="scientific">Microvirga alba</name>
    <dbReference type="NCBI Taxonomy" id="2791025"/>
    <lineage>
        <taxon>Bacteria</taxon>
        <taxon>Pseudomonadati</taxon>
        <taxon>Pseudomonadota</taxon>
        <taxon>Alphaproteobacteria</taxon>
        <taxon>Hyphomicrobiales</taxon>
        <taxon>Methylobacteriaceae</taxon>
        <taxon>Microvirga</taxon>
    </lineage>
</organism>
<protein>
    <submittedName>
        <fullName evidence="7">Sugar ABC transporter permease</fullName>
    </submittedName>
</protein>
<dbReference type="AlphaFoldDB" id="A0A931BX44"/>
<evidence type="ECO:0000256" key="3">
    <source>
        <dbReference type="ARBA" id="ARBA00022989"/>
    </source>
</evidence>
<feature type="transmembrane region" description="Helical" evidence="5">
    <location>
        <begin position="95"/>
        <end position="118"/>
    </location>
</feature>
<dbReference type="PROSITE" id="PS50928">
    <property type="entry name" value="ABC_TM1"/>
    <property type="match status" value="1"/>
</dbReference>
<evidence type="ECO:0000256" key="1">
    <source>
        <dbReference type="ARBA" id="ARBA00004651"/>
    </source>
</evidence>
<feature type="transmembrane region" description="Helical" evidence="5">
    <location>
        <begin position="212"/>
        <end position="234"/>
    </location>
</feature>